<evidence type="ECO:0000256" key="2">
    <source>
        <dbReference type="ARBA" id="ARBA00023012"/>
    </source>
</evidence>
<dbReference type="SMART" id="SM00850">
    <property type="entry name" value="LytTR"/>
    <property type="match status" value="1"/>
</dbReference>
<reference evidence="5 6" key="1">
    <citation type="submission" date="2019-08" db="EMBL/GenBank/DDBJ databases">
        <authorList>
            <person name="Lei W."/>
        </authorList>
    </citation>
    <scope>NUCLEOTIDE SEQUENCE [LARGE SCALE GENOMIC DNA]</scope>
    <source>
        <strain evidence="5 6">CCUG 66496</strain>
    </source>
</reference>
<keyword evidence="1" id="KW-0963">Cytoplasm</keyword>
<evidence type="ECO:0000256" key="3">
    <source>
        <dbReference type="ARBA" id="ARBA00023159"/>
    </source>
</evidence>
<dbReference type="PANTHER" id="PTHR37299:SF3">
    <property type="entry name" value="STAGE 0 SPORULATION PROTEIN A HOMOLOG"/>
    <property type="match status" value="1"/>
</dbReference>
<organism evidence="5 6">
    <name type="scientific">Streptococcus cuniculipharyngis</name>
    <dbReference type="NCBI Taxonomy" id="1562651"/>
    <lineage>
        <taxon>Bacteria</taxon>
        <taxon>Bacillati</taxon>
        <taxon>Bacillota</taxon>
        <taxon>Bacilli</taxon>
        <taxon>Lactobacillales</taxon>
        <taxon>Streptococcaceae</taxon>
        <taxon>Streptococcus</taxon>
    </lineage>
</organism>
<evidence type="ECO:0000256" key="1">
    <source>
        <dbReference type="ARBA" id="ARBA00022490"/>
    </source>
</evidence>
<gene>
    <name evidence="5" type="ORF">FRX57_05955</name>
</gene>
<dbReference type="Pfam" id="PF04397">
    <property type="entry name" value="LytTR"/>
    <property type="match status" value="1"/>
</dbReference>
<dbReference type="GO" id="GO:0003677">
    <property type="term" value="F:DNA binding"/>
    <property type="evidence" value="ECO:0007669"/>
    <property type="project" value="InterPro"/>
</dbReference>
<keyword evidence="2" id="KW-0902">Two-component regulatory system</keyword>
<feature type="domain" description="HTH LytTR-type" evidence="4">
    <location>
        <begin position="4"/>
        <end position="77"/>
    </location>
</feature>
<dbReference type="PANTHER" id="PTHR37299">
    <property type="entry name" value="TRANSCRIPTIONAL REGULATOR-RELATED"/>
    <property type="match status" value="1"/>
</dbReference>
<comment type="caution">
    <text evidence="5">The sequence shown here is derived from an EMBL/GenBank/DDBJ whole genome shotgun (WGS) entry which is preliminary data.</text>
</comment>
<accession>A0A5C5SB81</accession>
<dbReference type="PROSITE" id="PS50930">
    <property type="entry name" value="HTH_LYTTR"/>
    <property type="match status" value="1"/>
</dbReference>
<protein>
    <submittedName>
        <fullName evidence="5">LytTR family transcriptional regulator</fullName>
    </submittedName>
</protein>
<keyword evidence="6" id="KW-1185">Reference proteome</keyword>
<evidence type="ECO:0000259" key="4">
    <source>
        <dbReference type="PROSITE" id="PS50930"/>
    </source>
</evidence>
<dbReference type="AlphaFoldDB" id="A0A5C5SB81"/>
<name>A0A5C5SB81_9STRE</name>
<dbReference type="InterPro" id="IPR007492">
    <property type="entry name" value="LytTR_DNA-bd_dom"/>
</dbReference>
<proteinExistence type="predicted"/>
<dbReference type="RefSeq" id="WP_146567669.1">
    <property type="nucleotide sequence ID" value="NZ_VOHL01000005.1"/>
</dbReference>
<evidence type="ECO:0000313" key="5">
    <source>
        <dbReference type="EMBL" id="TWS97141.1"/>
    </source>
</evidence>
<dbReference type="GO" id="GO:0000156">
    <property type="term" value="F:phosphorelay response regulator activity"/>
    <property type="evidence" value="ECO:0007669"/>
    <property type="project" value="InterPro"/>
</dbReference>
<sequence>MDYILVKKDNLVFKIQFADILYIGTNPKRPRVLRFVTDGDVYEAYGKLKDFELRLGLTFKCCHRKYLVNLRRVKAIDMETRQVLFDNSKINSIECSRRNFIGVLNEWKSL</sequence>
<dbReference type="Gene3D" id="2.40.50.1020">
    <property type="entry name" value="LytTr DNA-binding domain"/>
    <property type="match status" value="1"/>
</dbReference>
<keyword evidence="3" id="KW-0010">Activator</keyword>
<dbReference type="OrthoDB" id="9809318at2"/>
<dbReference type="InterPro" id="IPR046947">
    <property type="entry name" value="LytR-like"/>
</dbReference>
<dbReference type="Proteomes" id="UP000317430">
    <property type="component" value="Unassembled WGS sequence"/>
</dbReference>
<evidence type="ECO:0000313" key="6">
    <source>
        <dbReference type="Proteomes" id="UP000317430"/>
    </source>
</evidence>
<dbReference type="EMBL" id="VOHL01000005">
    <property type="protein sequence ID" value="TWS97141.1"/>
    <property type="molecule type" value="Genomic_DNA"/>
</dbReference>